<dbReference type="AlphaFoldDB" id="A0A9N7YJ28"/>
<gene>
    <name evidence="1" type="ORF">PLEPLA_LOCUS21395</name>
</gene>
<evidence type="ECO:0000313" key="2">
    <source>
        <dbReference type="Proteomes" id="UP001153269"/>
    </source>
</evidence>
<keyword evidence="2" id="KW-1185">Reference proteome</keyword>
<reference evidence="1" key="1">
    <citation type="submission" date="2020-03" db="EMBL/GenBank/DDBJ databases">
        <authorList>
            <person name="Weist P."/>
        </authorList>
    </citation>
    <scope>NUCLEOTIDE SEQUENCE</scope>
</reference>
<evidence type="ECO:0000313" key="1">
    <source>
        <dbReference type="EMBL" id="CAB1433305.1"/>
    </source>
</evidence>
<dbReference type="EMBL" id="CADEAL010001552">
    <property type="protein sequence ID" value="CAB1433305.1"/>
    <property type="molecule type" value="Genomic_DNA"/>
</dbReference>
<dbReference type="Proteomes" id="UP001153269">
    <property type="component" value="Unassembled WGS sequence"/>
</dbReference>
<protein>
    <submittedName>
        <fullName evidence="1">Uncharacterized protein</fullName>
    </submittedName>
</protein>
<organism evidence="1 2">
    <name type="scientific">Pleuronectes platessa</name>
    <name type="common">European plaice</name>
    <dbReference type="NCBI Taxonomy" id="8262"/>
    <lineage>
        <taxon>Eukaryota</taxon>
        <taxon>Metazoa</taxon>
        <taxon>Chordata</taxon>
        <taxon>Craniata</taxon>
        <taxon>Vertebrata</taxon>
        <taxon>Euteleostomi</taxon>
        <taxon>Actinopterygii</taxon>
        <taxon>Neopterygii</taxon>
        <taxon>Teleostei</taxon>
        <taxon>Neoteleostei</taxon>
        <taxon>Acanthomorphata</taxon>
        <taxon>Carangaria</taxon>
        <taxon>Pleuronectiformes</taxon>
        <taxon>Pleuronectoidei</taxon>
        <taxon>Pleuronectidae</taxon>
        <taxon>Pleuronectes</taxon>
    </lineage>
</organism>
<proteinExistence type="predicted"/>
<accession>A0A9N7YJ28</accession>
<comment type="caution">
    <text evidence="1">The sequence shown here is derived from an EMBL/GenBank/DDBJ whole genome shotgun (WGS) entry which is preliminary data.</text>
</comment>
<sequence>MEFKTLLGEWLGAGLSRCSGPCGADTAAAAEYSMETFGLRFDADPWGASSGLTVEAVGTASYQAQQPITDRTAPHTEMASRCAHARVSWSVKMAALPGPLDELPSQTQVNKALVRPPVRAVESQLSVLSPNDHWGRRETAAYYTAIVPGQAGSF</sequence>
<name>A0A9N7YJ28_PLEPL</name>